<comment type="caution">
    <text evidence="2">The sequence shown here is derived from an EMBL/GenBank/DDBJ whole genome shotgun (WGS) entry which is preliminary data.</text>
</comment>
<gene>
    <name evidence="2" type="ORF">B0T22DRAFT_268705</name>
</gene>
<protein>
    <submittedName>
        <fullName evidence="2">Uncharacterized protein</fullName>
    </submittedName>
</protein>
<sequence length="233" mass="25747">MRCLQPYSDHELAASNPPNLMFCLADGVIDDLKWSCDGGEANGKESGGVHRRKDKRGLGLRGQHRHTCSQRLKAAWLLCFRSLPPNTARVPLTIPKCVNHRLLASHACISCCAVQSHVYKRDSYFSSKPRPLRRTGFPLPDSSHWSRPQTAENRTVLDRVTCPGQVVGSDAFQPRGSAPTVVVVIIIADHVRSVHCSQIRKFEMASCTQMISAKLVCAHDVSPNGLRLGRCAR</sequence>
<proteinExistence type="predicted"/>
<dbReference type="Proteomes" id="UP001270362">
    <property type="component" value="Unassembled WGS sequence"/>
</dbReference>
<feature type="region of interest" description="Disordered" evidence="1">
    <location>
        <begin position="43"/>
        <end position="62"/>
    </location>
</feature>
<evidence type="ECO:0000256" key="1">
    <source>
        <dbReference type="SAM" id="MobiDB-lite"/>
    </source>
</evidence>
<accession>A0AAE0X383</accession>
<reference evidence="2" key="1">
    <citation type="journal article" date="2023" name="Mol. Phylogenet. Evol.">
        <title>Genome-scale phylogeny and comparative genomics of the fungal order Sordariales.</title>
        <authorList>
            <person name="Hensen N."/>
            <person name="Bonometti L."/>
            <person name="Westerberg I."/>
            <person name="Brannstrom I.O."/>
            <person name="Guillou S."/>
            <person name="Cros-Aarteil S."/>
            <person name="Calhoun S."/>
            <person name="Haridas S."/>
            <person name="Kuo A."/>
            <person name="Mondo S."/>
            <person name="Pangilinan J."/>
            <person name="Riley R."/>
            <person name="LaButti K."/>
            <person name="Andreopoulos B."/>
            <person name="Lipzen A."/>
            <person name="Chen C."/>
            <person name="Yan M."/>
            <person name="Daum C."/>
            <person name="Ng V."/>
            <person name="Clum A."/>
            <person name="Steindorff A."/>
            <person name="Ohm R.A."/>
            <person name="Martin F."/>
            <person name="Silar P."/>
            <person name="Natvig D.O."/>
            <person name="Lalanne C."/>
            <person name="Gautier V."/>
            <person name="Ament-Velasquez S.L."/>
            <person name="Kruys A."/>
            <person name="Hutchinson M.I."/>
            <person name="Powell A.J."/>
            <person name="Barry K."/>
            <person name="Miller A.N."/>
            <person name="Grigoriev I.V."/>
            <person name="Debuchy R."/>
            <person name="Gladieux P."/>
            <person name="Hiltunen Thoren M."/>
            <person name="Johannesson H."/>
        </authorList>
    </citation>
    <scope>NUCLEOTIDE SEQUENCE</scope>
    <source>
        <strain evidence="2">CBS 314.62</strain>
    </source>
</reference>
<dbReference type="AlphaFoldDB" id="A0AAE0X383"/>
<keyword evidence="3" id="KW-1185">Reference proteome</keyword>
<dbReference type="EMBL" id="JAULSO010000004">
    <property type="protein sequence ID" value="KAK3684022.1"/>
    <property type="molecule type" value="Genomic_DNA"/>
</dbReference>
<evidence type="ECO:0000313" key="2">
    <source>
        <dbReference type="EMBL" id="KAK3684022.1"/>
    </source>
</evidence>
<name>A0AAE0X383_9PEZI</name>
<evidence type="ECO:0000313" key="3">
    <source>
        <dbReference type="Proteomes" id="UP001270362"/>
    </source>
</evidence>
<reference evidence="2" key="2">
    <citation type="submission" date="2023-06" db="EMBL/GenBank/DDBJ databases">
        <authorList>
            <consortium name="Lawrence Berkeley National Laboratory"/>
            <person name="Haridas S."/>
            <person name="Hensen N."/>
            <person name="Bonometti L."/>
            <person name="Westerberg I."/>
            <person name="Brannstrom I.O."/>
            <person name="Guillou S."/>
            <person name="Cros-Aarteil S."/>
            <person name="Calhoun S."/>
            <person name="Kuo A."/>
            <person name="Mondo S."/>
            <person name="Pangilinan J."/>
            <person name="Riley R."/>
            <person name="Labutti K."/>
            <person name="Andreopoulos B."/>
            <person name="Lipzen A."/>
            <person name="Chen C."/>
            <person name="Yanf M."/>
            <person name="Daum C."/>
            <person name="Ng V."/>
            <person name="Clum A."/>
            <person name="Steindorff A."/>
            <person name="Ohm R."/>
            <person name="Martin F."/>
            <person name="Silar P."/>
            <person name="Natvig D."/>
            <person name="Lalanne C."/>
            <person name="Gautier V."/>
            <person name="Ament-Velasquez S.L."/>
            <person name="Kruys A."/>
            <person name="Hutchinson M.I."/>
            <person name="Powell A.J."/>
            <person name="Barry K."/>
            <person name="Miller A.N."/>
            <person name="Grigoriev I.V."/>
            <person name="Debuchy R."/>
            <person name="Gladieux P."/>
            <person name="Thoren M.H."/>
            <person name="Johannesson H."/>
        </authorList>
    </citation>
    <scope>NUCLEOTIDE SEQUENCE</scope>
    <source>
        <strain evidence="2">CBS 314.62</strain>
    </source>
</reference>
<organism evidence="2 3">
    <name type="scientific">Podospora appendiculata</name>
    <dbReference type="NCBI Taxonomy" id="314037"/>
    <lineage>
        <taxon>Eukaryota</taxon>
        <taxon>Fungi</taxon>
        <taxon>Dikarya</taxon>
        <taxon>Ascomycota</taxon>
        <taxon>Pezizomycotina</taxon>
        <taxon>Sordariomycetes</taxon>
        <taxon>Sordariomycetidae</taxon>
        <taxon>Sordariales</taxon>
        <taxon>Podosporaceae</taxon>
        <taxon>Podospora</taxon>
    </lineage>
</organism>